<dbReference type="GO" id="GO:0005737">
    <property type="term" value="C:cytoplasm"/>
    <property type="evidence" value="ECO:0007669"/>
    <property type="project" value="TreeGrafter"/>
</dbReference>
<dbReference type="GO" id="GO:1990189">
    <property type="term" value="F:protein N-terminal-serine acetyltransferase activity"/>
    <property type="evidence" value="ECO:0007669"/>
    <property type="project" value="TreeGrafter"/>
</dbReference>
<name>A0A975M397_9MICC</name>
<dbReference type="InterPro" id="IPR016181">
    <property type="entry name" value="Acyl_CoA_acyltransferase"/>
</dbReference>
<dbReference type="AlphaFoldDB" id="A0A975M397"/>
<dbReference type="PROSITE" id="PS51186">
    <property type="entry name" value="GNAT"/>
    <property type="match status" value="1"/>
</dbReference>
<accession>A0A975M397</accession>
<organism evidence="2 3">
    <name type="scientific">Arthrobacter jiangjiafuii</name>
    <dbReference type="NCBI Taxonomy" id="2817475"/>
    <lineage>
        <taxon>Bacteria</taxon>
        <taxon>Bacillati</taxon>
        <taxon>Actinomycetota</taxon>
        <taxon>Actinomycetes</taxon>
        <taxon>Micrococcales</taxon>
        <taxon>Micrococcaceae</taxon>
        <taxon>Arthrobacter</taxon>
    </lineage>
</organism>
<protein>
    <submittedName>
        <fullName evidence="2">GNAT family N-acetyltransferase</fullName>
    </submittedName>
</protein>
<dbReference type="Gene3D" id="3.40.630.30">
    <property type="match status" value="1"/>
</dbReference>
<dbReference type="SUPFAM" id="SSF55729">
    <property type="entry name" value="Acyl-CoA N-acyltransferases (Nat)"/>
    <property type="match status" value="1"/>
</dbReference>
<keyword evidence="3" id="KW-1185">Reference proteome</keyword>
<dbReference type="EMBL" id="CP076022">
    <property type="protein sequence ID" value="QWC08651.1"/>
    <property type="molecule type" value="Genomic_DNA"/>
</dbReference>
<evidence type="ECO:0000259" key="1">
    <source>
        <dbReference type="PROSITE" id="PS51186"/>
    </source>
</evidence>
<dbReference type="GO" id="GO:0008999">
    <property type="term" value="F:protein-N-terminal-alanine acetyltransferase activity"/>
    <property type="evidence" value="ECO:0007669"/>
    <property type="project" value="TreeGrafter"/>
</dbReference>
<evidence type="ECO:0000313" key="3">
    <source>
        <dbReference type="Proteomes" id="UP000676885"/>
    </source>
</evidence>
<gene>
    <name evidence="2" type="ORF">KKR91_08730</name>
</gene>
<dbReference type="PANTHER" id="PTHR43441">
    <property type="entry name" value="RIBOSOMAL-PROTEIN-SERINE ACETYLTRANSFERASE"/>
    <property type="match status" value="1"/>
</dbReference>
<dbReference type="KEGG" id="ajg:KKR91_08730"/>
<dbReference type="Pfam" id="PF13302">
    <property type="entry name" value="Acetyltransf_3"/>
    <property type="match status" value="1"/>
</dbReference>
<evidence type="ECO:0000313" key="2">
    <source>
        <dbReference type="EMBL" id="QWC08651.1"/>
    </source>
</evidence>
<dbReference type="PANTHER" id="PTHR43441:SF10">
    <property type="entry name" value="ACETYLTRANSFERASE"/>
    <property type="match status" value="1"/>
</dbReference>
<proteinExistence type="predicted"/>
<dbReference type="InterPro" id="IPR051908">
    <property type="entry name" value="Ribosomal_N-acetyltransferase"/>
</dbReference>
<sequence length="188" mass="21151">METAVEIPSWPVPDPRHAGVLLRRFHDDDAAMAMELSTDPYVPTIGTLPLRASREEALAWVERQRQHHVRGTGFSFSIAEARTDRSVGQIGFWTRELGQGRAQAGYGVVASARGQRFAASALLALLEFAWTIPELHRVELYIEPWNLASVRSADYAGFHREGLLRSHQEIAGERRDMLLYAAVRDRSE</sequence>
<feature type="domain" description="N-acetyltransferase" evidence="1">
    <location>
        <begin position="20"/>
        <end position="182"/>
    </location>
</feature>
<reference evidence="2 3" key="1">
    <citation type="submission" date="2021-05" db="EMBL/GenBank/DDBJ databases">
        <title>Novel species in genus Arthrobacter.</title>
        <authorList>
            <person name="Zhang G."/>
        </authorList>
    </citation>
    <scope>NUCLEOTIDE SEQUENCE [LARGE SCALE GENOMIC DNA]</scope>
    <source>
        <strain evidence="3">zg-ZUI227</strain>
    </source>
</reference>
<dbReference type="InterPro" id="IPR000182">
    <property type="entry name" value="GNAT_dom"/>
</dbReference>
<dbReference type="Proteomes" id="UP000676885">
    <property type="component" value="Chromosome"/>
</dbReference>